<sequence length="95" mass="9765">MTEKTTPASPVLRPRMMVGASCGCVAVIIGLTAGALSDARLSASAGIVRDGVTAGWQWAFTCLALVLLAGAAVVAWRCPPHPVEDHALAEPAVER</sequence>
<keyword evidence="1" id="KW-0472">Membrane</keyword>
<protein>
    <recommendedName>
        <fullName evidence="3">MFS transporter</fullName>
    </recommendedName>
</protein>
<proteinExistence type="predicted"/>
<dbReference type="InterPro" id="IPR036259">
    <property type="entry name" value="MFS_trans_sf"/>
</dbReference>
<dbReference type="KEGG" id="parq:DSM112329_03418"/>
<gene>
    <name evidence="2" type="ORF">DSM112329_03418</name>
</gene>
<keyword evidence="1" id="KW-0812">Transmembrane</keyword>
<dbReference type="EMBL" id="CP114014">
    <property type="protein sequence ID" value="XAY06547.1"/>
    <property type="molecule type" value="Genomic_DNA"/>
</dbReference>
<feature type="transmembrane region" description="Helical" evidence="1">
    <location>
        <begin position="16"/>
        <end position="36"/>
    </location>
</feature>
<dbReference type="AlphaFoldDB" id="A0AAU7AY05"/>
<organism evidence="2">
    <name type="scientific">Paraconexibacter sp. AEG42_29</name>
    <dbReference type="NCBI Taxonomy" id="2997339"/>
    <lineage>
        <taxon>Bacteria</taxon>
        <taxon>Bacillati</taxon>
        <taxon>Actinomycetota</taxon>
        <taxon>Thermoleophilia</taxon>
        <taxon>Solirubrobacterales</taxon>
        <taxon>Paraconexibacteraceae</taxon>
        <taxon>Paraconexibacter</taxon>
    </lineage>
</organism>
<accession>A0AAU7AY05</accession>
<evidence type="ECO:0008006" key="3">
    <source>
        <dbReference type="Google" id="ProtNLM"/>
    </source>
</evidence>
<feature type="transmembrane region" description="Helical" evidence="1">
    <location>
        <begin position="56"/>
        <end position="76"/>
    </location>
</feature>
<reference evidence="2" key="1">
    <citation type="submission" date="2022-12" db="EMBL/GenBank/DDBJ databases">
        <title>Paraconexibacter alkalitolerans sp. nov. and Baekduia alba sp. nov., isolated from soil and emended description of the genera Paraconexibacter (Chun et al., 2020) and Baekduia (An et al., 2020).</title>
        <authorList>
            <person name="Vieira S."/>
            <person name="Huber K.J."/>
            <person name="Geppert A."/>
            <person name="Wolf J."/>
            <person name="Neumann-Schaal M."/>
            <person name="Muesken M."/>
            <person name="Overmann J."/>
        </authorList>
    </citation>
    <scope>NUCLEOTIDE SEQUENCE</scope>
    <source>
        <strain evidence="2">AEG42_29</strain>
    </source>
</reference>
<name>A0AAU7AY05_9ACTN</name>
<evidence type="ECO:0000256" key="1">
    <source>
        <dbReference type="SAM" id="Phobius"/>
    </source>
</evidence>
<keyword evidence="1" id="KW-1133">Transmembrane helix</keyword>
<dbReference type="SUPFAM" id="SSF103473">
    <property type="entry name" value="MFS general substrate transporter"/>
    <property type="match status" value="1"/>
</dbReference>
<evidence type="ECO:0000313" key="2">
    <source>
        <dbReference type="EMBL" id="XAY06547.1"/>
    </source>
</evidence>
<dbReference type="RefSeq" id="WP_354697778.1">
    <property type="nucleotide sequence ID" value="NZ_CP114014.1"/>
</dbReference>